<dbReference type="GeneID" id="30008392"/>
<keyword evidence="9" id="KW-1185">Reference proteome</keyword>
<keyword evidence="6" id="KW-0472">Membrane</keyword>
<gene>
    <name evidence="8" type="ORF">AYL99_04223</name>
</gene>
<dbReference type="InterPro" id="IPR020904">
    <property type="entry name" value="Sc_DH/Rdtase_CS"/>
</dbReference>
<feature type="transmembrane region" description="Helical" evidence="6">
    <location>
        <begin position="97"/>
        <end position="114"/>
    </location>
</feature>
<keyword evidence="4" id="KW-0539">Nucleus</keyword>
<dbReference type="PRINTS" id="PR00081">
    <property type="entry name" value="GDHRDH"/>
</dbReference>
<evidence type="ECO:0000259" key="7">
    <source>
        <dbReference type="Pfam" id="PF04082"/>
    </source>
</evidence>
<dbReference type="CDD" id="cd12148">
    <property type="entry name" value="fungal_TF_MHR"/>
    <property type="match status" value="1"/>
</dbReference>
<name>A0A178ZQD6_9EURO</name>
<dbReference type="AlphaFoldDB" id="A0A178ZQD6"/>
<dbReference type="PROSITE" id="PS00061">
    <property type="entry name" value="ADH_SHORT"/>
    <property type="match status" value="1"/>
</dbReference>
<keyword evidence="3" id="KW-0560">Oxidoreductase</keyword>
<evidence type="ECO:0000313" key="9">
    <source>
        <dbReference type="Proteomes" id="UP000078343"/>
    </source>
</evidence>
<evidence type="ECO:0000256" key="5">
    <source>
        <dbReference type="SAM" id="MobiDB-lite"/>
    </source>
</evidence>
<dbReference type="InterPro" id="IPR036291">
    <property type="entry name" value="NAD(P)-bd_dom_sf"/>
</dbReference>
<dbReference type="PRINTS" id="PR00080">
    <property type="entry name" value="SDRFAMILY"/>
</dbReference>
<dbReference type="STRING" id="1367422.A0A178ZQD6"/>
<evidence type="ECO:0000256" key="4">
    <source>
        <dbReference type="ARBA" id="ARBA00023242"/>
    </source>
</evidence>
<feature type="domain" description="Xylanolytic transcriptional activator regulatory" evidence="7">
    <location>
        <begin position="519"/>
        <end position="638"/>
    </location>
</feature>
<organism evidence="8 9">
    <name type="scientific">Fonsecaea erecta</name>
    <dbReference type="NCBI Taxonomy" id="1367422"/>
    <lineage>
        <taxon>Eukaryota</taxon>
        <taxon>Fungi</taxon>
        <taxon>Dikarya</taxon>
        <taxon>Ascomycota</taxon>
        <taxon>Pezizomycotina</taxon>
        <taxon>Eurotiomycetes</taxon>
        <taxon>Chaetothyriomycetidae</taxon>
        <taxon>Chaetothyriales</taxon>
        <taxon>Herpotrichiellaceae</taxon>
        <taxon>Fonsecaea</taxon>
    </lineage>
</organism>
<dbReference type="InterPro" id="IPR007219">
    <property type="entry name" value="XnlR_reg_dom"/>
</dbReference>
<reference evidence="8 9" key="1">
    <citation type="submission" date="2016-04" db="EMBL/GenBank/DDBJ databases">
        <title>Draft genome of Fonsecaea erecta CBS 125763.</title>
        <authorList>
            <person name="Weiss V.A."/>
            <person name="Vicente V.A."/>
            <person name="Raittz R.T."/>
            <person name="Moreno L.F."/>
            <person name="De Souza E.M."/>
            <person name="Pedrosa F.O."/>
            <person name="Steffens M.B."/>
            <person name="Faoro H."/>
            <person name="Tadra-Sfeir M.Z."/>
            <person name="Najafzadeh M.J."/>
            <person name="Felipe M.S."/>
            <person name="Teixeira M."/>
            <person name="Sun J."/>
            <person name="Xi L."/>
            <person name="Gomes R."/>
            <person name="De Azevedo C.M."/>
            <person name="Salgado C.G."/>
            <person name="Da Silva M.B."/>
            <person name="Nascimento M.F."/>
            <person name="Queiroz-Telles F."/>
            <person name="Attili D.S."/>
            <person name="Gorbushina A."/>
        </authorList>
    </citation>
    <scope>NUCLEOTIDE SEQUENCE [LARGE SCALE GENOMIC DNA]</scope>
    <source>
        <strain evidence="8 9">CBS 125763</strain>
    </source>
</reference>
<dbReference type="Gene3D" id="3.40.50.720">
    <property type="entry name" value="NAD(P)-binding Rossmann-like Domain"/>
    <property type="match status" value="1"/>
</dbReference>
<dbReference type="SUPFAM" id="SSF51735">
    <property type="entry name" value="NAD(P)-binding Rossmann-fold domains"/>
    <property type="match status" value="1"/>
</dbReference>
<proteinExistence type="inferred from homology"/>
<keyword evidence="6" id="KW-1133">Transmembrane helix</keyword>
<evidence type="ECO:0000256" key="2">
    <source>
        <dbReference type="ARBA" id="ARBA00022857"/>
    </source>
</evidence>
<dbReference type="OrthoDB" id="4320670at2759"/>
<keyword evidence="6" id="KW-0812">Transmembrane</keyword>
<dbReference type="GO" id="GO:0008270">
    <property type="term" value="F:zinc ion binding"/>
    <property type="evidence" value="ECO:0007669"/>
    <property type="project" value="InterPro"/>
</dbReference>
<comment type="caution">
    <text evidence="8">The sequence shown here is derived from an EMBL/GenBank/DDBJ whole genome shotgun (WGS) entry which is preliminary data.</text>
</comment>
<protein>
    <recommendedName>
        <fullName evidence="7">Xylanolytic transcriptional activator regulatory domain-containing protein</fullName>
    </recommendedName>
</protein>
<evidence type="ECO:0000256" key="1">
    <source>
        <dbReference type="ARBA" id="ARBA00006484"/>
    </source>
</evidence>
<dbReference type="Pfam" id="PF00106">
    <property type="entry name" value="adh_short"/>
    <property type="match status" value="1"/>
</dbReference>
<evidence type="ECO:0000256" key="3">
    <source>
        <dbReference type="ARBA" id="ARBA00023002"/>
    </source>
</evidence>
<dbReference type="GO" id="GO:0016616">
    <property type="term" value="F:oxidoreductase activity, acting on the CH-OH group of donors, NAD or NADP as acceptor"/>
    <property type="evidence" value="ECO:0007669"/>
    <property type="project" value="TreeGrafter"/>
</dbReference>
<dbReference type="Proteomes" id="UP000078343">
    <property type="component" value="Unassembled WGS sequence"/>
</dbReference>
<dbReference type="GO" id="GO:0005737">
    <property type="term" value="C:cytoplasm"/>
    <property type="evidence" value="ECO:0007669"/>
    <property type="project" value="TreeGrafter"/>
</dbReference>
<dbReference type="Pfam" id="PF04082">
    <property type="entry name" value="Fungal_trans"/>
    <property type="match status" value="1"/>
</dbReference>
<evidence type="ECO:0000256" key="6">
    <source>
        <dbReference type="SAM" id="Phobius"/>
    </source>
</evidence>
<dbReference type="GO" id="GO:0006351">
    <property type="term" value="P:DNA-templated transcription"/>
    <property type="evidence" value="ECO:0007669"/>
    <property type="project" value="InterPro"/>
</dbReference>
<feature type="transmembrane region" description="Helical" evidence="6">
    <location>
        <begin position="126"/>
        <end position="147"/>
    </location>
</feature>
<feature type="compositionally biased region" description="Polar residues" evidence="5">
    <location>
        <begin position="313"/>
        <end position="326"/>
    </location>
</feature>
<dbReference type="EMBL" id="LVYI01000003">
    <property type="protein sequence ID" value="OAP62020.1"/>
    <property type="molecule type" value="Genomic_DNA"/>
</dbReference>
<keyword evidence="2" id="KW-0521">NADP</keyword>
<dbReference type="InterPro" id="IPR002347">
    <property type="entry name" value="SDR_fam"/>
</dbReference>
<comment type="similarity">
    <text evidence="1">Belongs to the short-chain dehydrogenases/reductases (SDR) family.</text>
</comment>
<feature type="region of interest" description="Disordered" evidence="5">
    <location>
        <begin position="312"/>
        <end position="331"/>
    </location>
</feature>
<dbReference type="PANTHER" id="PTHR44229:SF4">
    <property type="entry name" value="15-HYDROXYPROSTAGLANDIN DEHYDROGENASE [NAD(+)]"/>
    <property type="match status" value="1"/>
</dbReference>
<sequence>MGLAVVESLVEQDWKVTIADKDRSAGEQVAKRLGDQVMFFETNVTSYEEQAQAFTATWKQWNSLDLVFANAGISDRTDIIEPAEEQDNGAPPKPDTLVMDVCLLGVVYTSYLALHFFRKNKSKDGSLVMTSSIAGIYAAPGVTVYGASKHGVIGLTKSLAYRLQKRGERITVNAICPALVATGLVNPDLVKRIPEKYITPTATIVKAVLGFVEDRGVTGEVAECSGQEIFYRPGMPFSNEGSKWLMTGGLKSLLAPGEEQACTEERPCPSCRVRDVECKSAEIDSDHAASAAKRPRLKPRPTTDLLVARQAPFTGSQQKKTPQPQNDDNEVLREEIRRLRRDVDLLSKANDENEPLRRRRASSAMNDIQRHSDYLYPLDGQATLHFEEDKLSVCSPCTDTFNPSNLWAGPDAIPNKISAILGTTLPDSLVSESILLNGGKKFSLTLPSPAHLRHQIDLYLREFNDWTPCFRPSKLKKRLAIALHSVSYSERRGTIHIPTQHCTAFAILCNILSQAETVTSSNSSLDSNTGQYWFLQGKQLMETFEDIVGDSVELVVYHVLAAGSMMEAERLRTAATHTLRALQAALSIGLNDKNRWDHDPDDIVSKRCLWWVLYFLEKRVHYRCGAPYLLRPADVNVEETLRMYGESEIDDGKLEYIEGMVSYTKLWTSIWSDFLAPNARFAGKWAEVQVADARVMIGYRELAPGLLWETDKVQEWIGNGTTESDMRHKLQAFLWHQSLRLIIRQTRVSSAQGDIERQRSCVSICKDIVGAIASYMKHFLCMRPIGYYLTCSLVDCVFALKREHIDQSPWLDQTGLQKVFVEIGRLLETLAMTVGSAQRALAALRCVLVIPSSNVDVEDDGAGLEGSDGIRTSFLEEPDRNNGALHDDPAVFVDRDRDFLDEYANPNIAETLNFLGLIPM</sequence>
<accession>A0A178ZQD6</accession>
<dbReference type="GO" id="GO:0003677">
    <property type="term" value="F:DNA binding"/>
    <property type="evidence" value="ECO:0007669"/>
    <property type="project" value="InterPro"/>
</dbReference>
<dbReference type="RefSeq" id="XP_018695387.1">
    <property type="nucleotide sequence ID" value="XM_018835737.1"/>
</dbReference>
<evidence type="ECO:0000313" key="8">
    <source>
        <dbReference type="EMBL" id="OAP62020.1"/>
    </source>
</evidence>
<dbReference type="PANTHER" id="PTHR44229">
    <property type="entry name" value="15-HYDROXYPROSTAGLANDIN DEHYDROGENASE [NAD(+)]"/>
    <property type="match status" value="1"/>
</dbReference>